<proteinExistence type="predicted"/>
<protein>
    <submittedName>
        <fullName evidence="1">Uncharacterized protein</fullName>
    </submittedName>
</protein>
<evidence type="ECO:0000313" key="1">
    <source>
        <dbReference type="EMBL" id="ANZ30838.1"/>
    </source>
</evidence>
<organism evidence="1 2">
    <name type="scientific">Parageobacillus thermoglucosidasius</name>
    <name type="common">Geobacillus thermoglucosidasius</name>
    <dbReference type="NCBI Taxonomy" id="1426"/>
    <lineage>
        <taxon>Bacteria</taxon>
        <taxon>Bacillati</taxon>
        <taxon>Bacillota</taxon>
        <taxon>Bacilli</taxon>
        <taxon>Bacillales</taxon>
        <taxon>Anoxybacillaceae</taxon>
        <taxon>Parageobacillus</taxon>
    </lineage>
</organism>
<sequence length="77" mass="8719">MPTAMQKLMKISASLFLGTIHRDIYENSWADVDLVGSNQMLETMLITITLHMNIRLLKEKKIGHANFCKNKNPSAVC</sequence>
<accession>A0AAN1D761</accession>
<reference evidence="2" key="1">
    <citation type="journal article" date="2016" name="Genome Announc.">
        <title>Complete Genome Sequence of Geobacillus thermoglucosidasius NCIMB 11955, the Progenitor of a Bioethanol Production Strain.</title>
        <authorList>
            <person name="Sheng L."/>
            <person name="Zhang Y."/>
            <person name="Minton N.P."/>
        </authorList>
    </citation>
    <scope>NUCLEOTIDE SEQUENCE [LARGE SCALE GENOMIC DNA]</scope>
    <source>
        <strain evidence="2">NCIMB 11955</strain>
    </source>
</reference>
<dbReference type="EMBL" id="CP016622">
    <property type="protein sequence ID" value="ANZ30838.1"/>
    <property type="molecule type" value="Genomic_DNA"/>
</dbReference>
<dbReference type="Proteomes" id="UP000093052">
    <property type="component" value="Chromosome"/>
</dbReference>
<evidence type="ECO:0000313" key="2">
    <source>
        <dbReference type="Proteomes" id="UP000093052"/>
    </source>
</evidence>
<dbReference type="KEGG" id="ptl:AOT13_12440"/>
<gene>
    <name evidence="1" type="ORF">BCV53_12450</name>
</gene>
<keyword evidence="2" id="KW-1185">Reference proteome</keyword>
<name>A0AAN1D761_PARTM</name>
<dbReference type="AlphaFoldDB" id="A0AAN1D761"/>